<name>A0ABS1WD05_9GAMM</name>
<protein>
    <recommendedName>
        <fullName evidence="3">Substrate of the Dot/Icm secretion system</fullName>
    </recommendedName>
</protein>
<evidence type="ECO:0008006" key="3">
    <source>
        <dbReference type="Google" id="ProtNLM"/>
    </source>
</evidence>
<organism evidence="1 2">
    <name type="scientific">Legionella bononiensis</name>
    <dbReference type="NCBI Taxonomy" id="2793102"/>
    <lineage>
        <taxon>Bacteria</taxon>
        <taxon>Pseudomonadati</taxon>
        <taxon>Pseudomonadota</taxon>
        <taxon>Gammaproteobacteria</taxon>
        <taxon>Legionellales</taxon>
        <taxon>Legionellaceae</taxon>
        <taxon>Legionella</taxon>
    </lineage>
</organism>
<sequence length="427" mass="46855">MPYNLRELAQEQVAFSVQNPLIPGAMSIMKQGNPSGEEILNRMHNMPGSYPYVAVNMPPIQPVMVHAPTPAGKQVMYHVYKSTVDYITDYVRTVSDLLRSVTETKSESDINANEEVALKSVANTLTPTDINAAVKATSKIVAEQVIKGKAALTSNVGGYAFKGLLGDTINQGNSLLVDAFIDGINKGIVESIAKLQSGSLDFKQILSKSSFSIYGLLSGKAASAIAKSIEQSPNGQRLLEENPMVMKGTVALATCLLTVAIIRSPQEGLRSLLQNQQFINSNVGRLMNSSPKLMKFIHNSADKDIKLDSFVTGVYVALATSFAFKGTKPSAEEFQQLATQVEMPVEEFKEVYFSGMELVEKLEDPDLLSLEQFSEELQQFTVMQSNVSLTQCMRNVMNQMKLDDAKAIKEQEQEMEQDESRSFSYGS</sequence>
<proteinExistence type="predicted"/>
<evidence type="ECO:0000313" key="2">
    <source>
        <dbReference type="Proteomes" id="UP000809910"/>
    </source>
</evidence>
<dbReference type="Proteomes" id="UP000809910">
    <property type="component" value="Unassembled WGS sequence"/>
</dbReference>
<keyword evidence="2" id="KW-1185">Reference proteome</keyword>
<gene>
    <name evidence="1" type="ORF">I5282_11725</name>
</gene>
<reference evidence="1 2" key="1">
    <citation type="submission" date="2020-12" db="EMBL/GenBank/DDBJ databases">
        <title>WGS of Legionella: environmental sample.</title>
        <authorList>
            <person name="Cristino S."/>
            <person name="Girolamini L."/>
            <person name="Salaris S."/>
            <person name="Pascale M.R."/>
            <person name="Mazzotta M."/>
            <person name="Orsini M."/>
            <person name="Grottola A."/>
        </authorList>
    </citation>
    <scope>NUCLEOTIDE SEQUENCE [LARGE SCALE GENOMIC DNA]</scope>
    <source>
        <strain evidence="1 2">30cs62</strain>
    </source>
</reference>
<dbReference type="EMBL" id="JADWVN010000024">
    <property type="protein sequence ID" value="MBL7527241.1"/>
    <property type="molecule type" value="Genomic_DNA"/>
</dbReference>
<accession>A0ABS1WD05</accession>
<comment type="caution">
    <text evidence="1">The sequence shown here is derived from an EMBL/GenBank/DDBJ whole genome shotgun (WGS) entry which is preliminary data.</text>
</comment>
<dbReference type="RefSeq" id="WP_203108213.1">
    <property type="nucleotide sequence ID" value="NZ_JADOBG010000005.1"/>
</dbReference>
<evidence type="ECO:0000313" key="1">
    <source>
        <dbReference type="EMBL" id="MBL7527241.1"/>
    </source>
</evidence>